<dbReference type="PANTHER" id="PTHR45431">
    <property type="entry name" value="RHODANESE-LIKE DOMAIN-CONTAINING PROTEIN 15, CHLOROPLASTIC"/>
    <property type="match status" value="1"/>
</dbReference>
<dbReference type="CDD" id="cd00158">
    <property type="entry name" value="RHOD"/>
    <property type="match status" value="1"/>
</dbReference>
<sequence>MKRLLIFLCSLCTLGTINCKESPYKGTKKVVSPQVAQTLLIENSIQLVDVRAPKEFKQGHIDGSQNINYLSEAAFNSGIKNLDKTIPIILYCRSGKRSAKSAQKLLKAGFMEVYDLRGGILRWKEEGFETKI</sequence>
<evidence type="ECO:0000259" key="1">
    <source>
        <dbReference type="PROSITE" id="PS50206"/>
    </source>
</evidence>
<dbReference type="PROSITE" id="PS50206">
    <property type="entry name" value="RHODANESE_3"/>
    <property type="match status" value="1"/>
</dbReference>
<evidence type="ECO:0000313" key="2">
    <source>
        <dbReference type="EMBL" id="MDO5973409.1"/>
    </source>
</evidence>
<organism evidence="2 3">
    <name type="scientific">Flavivirga jejuensis</name>
    <dbReference type="NCBI Taxonomy" id="870487"/>
    <lineage>
        <taxon>Bacteria</taxon>
        <taxon>Pseudomonadati</taxon>
        <taxon>Bacteroidota</taxon>
        <taxon>Flavobacteriia</taxon>
        <taxon>Flavobacteriales</taxon>
        <taxon>Flavobacteriaceae</taxon>
        <taxon>Flavivirga</taxon>
    </lineage>
</organism>
<dbReference type="EMBL" id="JAUOEL010000001">
    <property type="protein sequence ID" value="MDO5973409.1"/>
    <property type="molecule type" value="Genomic_DNA"/>
</dbReference>
<dbReference type="Proteomes" id="UP001176806">
    <property type="component" value="Unassembled WGS sequence"/>
</dbReference>
<dbReference type="InterPro" id="IPR052367">
    <property type="entry name" value="Thiosulfate_ST/Rhodanese-like"/>
</dbReference>
<dbReference type="SMART" id="SM00450">
    <property type="entry name" value="RHOD"/>
    <property type="match status" value="1"/>
</dbReference>
<dbReference type="RefSeq" id="WP_303300493.1">
    <property type="nucleotide sequence ID" value="NZ_BAABDA010000042.1"/>
</dbReference>
<reference evidence="2" key="1">
    <citation type="submission" date="2023-07" db="EMBL/GenBank/DDBJ databases">
        <title>Two novel species in the genus Flavivirga.</title>
        <authorList>
            <person name="Kwon K."/>
        </authorList>
    </citation>
    <scope>NUCLEOTIDE SEQUENCE</scope>
    <source>
        <strain evidence="2">KACC 14158</strain>
    </source>
</reference>
<dbReference type="PANTHER" id="PTHR45431:SF3">
    <property type="entry name" value="RHODANESE-LIKE DOMAIN-CONTAINING PROTEIN 15, CHLOROPLASTIC"/>
    <property type="match status" value="1"/>
</dbReference>
<dbReference type="InterPro" id="IPR036873">
    <property type="entry name" value="Rhodanese-like_dom_sf"/>
</dbReference>
<keyword evidence="3" id="KW-1185">Reference proteome</keyword>
<name>A0ABT8WJR7_9FLAO</name>
<comment type="caution">
    <text evidence="2">The sequence shown here is derived from an EMBL/GenBank/DDBJ whole genome shotgun (WGS) entry which is preliminary data.</text>
</comment>
<evidence type="ECO:0000313" key="3">
    <source>
        <dbReference type="Proteomes" id="UP001176806"/>
    </source>
</evidence>
<accession>A0ABT8WJR7</accession>
<dbReference type="Pfam" id="PF00581">
    <property type="entry name" value="Rhodanese"/>
    <property type="match status" value="1"/>
</dbReference>
<proteinExistence type="predicted"/>
<protein>
    <submittedName>
        <fullName evidence="2">Rhodanese-like domain-containing protein</fullName>
    </submittedName>
</protein>
<gene>
    <name evidence="2" type="ORF">Q4Q40_04360</name>
</gene>
<dbReference type="SUPFAM" id="SSF52821">
    <property type="entry name" value="Rhodanese/Cell cycle control phosphatase"/>
    <property type="match status" value="1"/>
</dbReference>
<feature type="domain" description="Rhodanese" evidence="1">
    <location>
        <begin position="41"/>
        <end position="132"/>
    </location>
</feature>
<dbReference type="Gene3D" id="3.40.250.10">
    <property type="entry name" value="Rhodanese-like domain"/>
    <property type="match status" value="1"/>
</dbReference>
<dbReference type="InterPro" id="IPR001763">
    <property type="entry name" value="Rhodanese-like_dom"/>
</dbReference>